<keyword evidence="1" id="KW-1133">Transmembrane helix</keyword>
<evidence type="ECO:0000256" key="1">
    <source>
        <dbReference type="SAM" id="Phobius"/>
    </source>
</evidence>
<feature type="transmembrane region" description="Helical" evidence="1">
    <location>
        <begin position="25"/>
        <end position="42"/>
    </location>
</feature>
<name>A0ABQ6E2J1_9GAMM</name>
<reference evidence="3" key="1">
    <citation type="journal article" date="2019" name="Int. J. Syst. Evol. Microbiol.">
        <title>The Global Catalogue of Microorganisms (GCM) 10K type strain sequencing project: providing services to taxonomists for standard genome sequencing and annotation.</title>
        <authorList>
            <consortium name="The Broad Institute Genomics Platform"/>
            <consortium name="The Broad Institute Genome Sequencing Center for Infectious Disease"/>
            <person name="Wu L."/>
            <person name="Ma J."/>
        </authorList>
    </citation>
    <scope>NUCLEOTIDE SEQUENCE [LARGE SCALE GENOMIC DNA]</scope>
    <source>
        <strain evidence="3">NBRC 103166</strain>
    </source>
</reference>
<keyword evidence="1" id="KW-0812">Transmembrane</keyword>
<evidence type="ECO:0000313" key="2">
    <source>
        <dbReference type="EMBL" id="GLS91415.1"/>
    </source>
</evidence>
<dbReference type="Proteomes" id="UP001157353">
    <property type="component" value="Unassembled WGS sequence"/>
</dbReference>
<feature type="transmembrane region" description="Helical" evidence="1">
    <location>
        <begin position="91"/>
        <end position="108"/>
    </location>
</feature>
<dbReference type="EMBL" id="BSPQ01000013">
    <property type="protein sequence ID" value="GLS91415.1"/>
    <property type="molecule type" value="Genomic_DNA"/>
</dbReference>
<feature type="transmembrane region" description="Helical" evidence="1">
    <location>
        <begin position="160"/>
        <end position="181"/>
    </location>
</feature>
<comment type="caution">
    <text evidence="2">The sequence shown here is derived from an EMBL/GenBank/DDBJ whole genome shotgun (WGS) entry which is preliminary data.</text>
</comment>
<evidence type="ECO:0000313" key="3">
    <source>
        <dbReference type="Proteomes" id="UP001157353"/>
    </source>
</evidence>
<accession>A0ABQ6E2J1</accession>
<proteinExistence type="predicted"/>
<sequence>MTEERPEASTNAIQQRFYVVSPTKFVTLFVGTLGVYSIYWFYKHWDLYRLRSGGTQWPVMRGLFPIFFAHALFSIFSREYNEKFNTTRYNFTHYATIFVGVSVCSYFFNQLSVNEIGRPFSDLFSFVALPIITWVLYHMQLVVNGICGDLQGDSNNQFSFLNYSCLLLGGLGWVIVVFGLIESFQA</sequence>
<evidence type="ECO:0008006" key="4">
    <source>
        <dbReference type="Google" id="ProtNLM"/>
    </source>
</evidence>
<keyword evidence="1" id="KW-0472">Membrane</keyword>
<organism evidence="2 3">
    <name type="scientific">Psychromonas marina</name>
    <dbReference type="NCBI Taxonomy" id="88364"/>
    <lineage>
        <taxon>Bacteria</taxon>
        <taxon>Pseudomonadati</taxon>
        <taxon>Pseudomonadota</taxon>
        <taxon>Gammaproteobacteria</taxon>
        <taxon>Alteromonadales</taxon>
        <taxon>Psychromonadaceae</taxon>
        <taxon>Psychromonas</taxon>
    </lineage>
</organism>
<feature type="transmembrane region" description="Helical" evidence="1">
    <location>
        <begin position="120"/>
        <end position="140"/>
    </location>
</feature>
<gene>
    <name evidence="2" type="ORF">GCM10007916_24840</name>
</gene>
<feature type="transmembrane region" description="Helical" evidence="1">
    <location>
        <begin position="62"/>
        <end position="79"/>
    </location>
</feature>
<dbReference type="RefSeq" id="WP_284204529.1">
    <property type="nucleotide sequence ID" value="NZ_BSPQ01000013.1"/>
</dbReference>
<protein>
    <recommendedName>
        <fullName evidence="4">DUF4234 domain-containing protein</fullName>
    </recommendedName>
</protein>
<keyword evidence="3" id="KW-1185">Reference proteome</keyword>